<evidence type="ECO:0000256" key="1">
    <source>
        <dbReference type="ARBA" id="ARBA00022729"/>
    </source>
</evidence>
<dbReference type="GO" id="GO:0030431">
    <property type="term" value="P:sleep"/>
    <property type="evidence" value="ECO:0007669"/>
    <property type="project" value="InterPro"/>
</dbReference>
<gene>
    <name evidence="5" type="ORF">CSKR_109831</name>
</gene>
<dbReference type="PANTHER" id="PTHR33562:SF2">
    <property type="entry name" value="PROTEIN QUIVER"/>
    <property type="match status" value="1"/>
</dbReference>
<evidence type="ECO:0000313" key="5">
    <source>
        <dbReference type="EMBL" id="KAG5441465.1"/>
    </source>
</evidence>
<accession>A0A8T1LY16</accession>
<keyword evidence="2" id="KW-0325">Glycoprotein</keyword>
<proteinExistence type="predicted"/>
<name>A0A8T1LY16_CLOSI</name>
<evidence type="ECO:0008006" key="7">
    <source>
        <dbReference type="Google" id="ProtNLM"/>
    </source>
</evidence>
<keyword evidence="3" id="KW-0472">Membrane</keyword>
<dbReference type="PANTHER" id="PTHR33562">
    <property type="entry name" value="ATILLA, ISOFORM B-RELATED-RELATED"/>
    <property type="match status" value="1"/>
</dbReference>
<sequence length="231" mass="25174">MAASVWKLFCTLFLVSFSNALDCYECHSNVDQGCFSLNPEQVQPTLCPASSKSCTKVVQKAPFRSDSANNVTSDERVSRFCSPVTVESFGTKCVERVGTNKVNLRMCVCDGNLCNPAQSLQRSTPLIVSLLVSLSLLIAGSLAYLVSTQTAMFPPYCSSYHDFVAYGPWKSIKAARLCASLVFPTQVTTGGCANAYRSYPFCAPSTISFKFWLTTECSLVRDFAFVVGCNV</sequence>
<feature type="transmembrane region" description="Helical" evidence="3">
    <location>
        <begin position="126"/>
        <end position="146"/>
    </location>
</feature>
<evidence type="ECO:0000256" key="3">
    <source>
        <dbReference type="SAM" id="Phobius"/>
    </source>
</evidence>
<keyword evidence="6" id="KW-1185">Reference proteome</keyword>
<comment type="caution">
    <text evidence="5">The sequence shown here is derived from an EMBL/GenBank/DDBJ whole genome shotgun (WGS) entry which is preliminary data.</text>
</comment>
<dbReference type="OrthoDB" id="6420171at2759"/>
<dbReference type="InterPro" id="IPR031424">
    <property type="entry name" value="QVR-like"/>
</dbReference>
<dbReference type="InterPro" id="IPR050975">
    <property type="entry name" value="Sleep_regulator"/>
</dbReference>
<dbReference type="GO" id="GO:0032222">
    <property type="term" value="P:regulation of synaptic transmission, cholinergic"/>
    <property type="evidence" value="ECO:0007669"/>
    <property type="project" value="InterPro"/>
</dbReference>
<dbReference type="AlphaFoldDB" id="A0A8T1LY16"/>
<protein>
    <recommendedName>
        <fullName evidence="7">Protein quiver</fullName>
    </recommendedName>
</protein>
<keyword evidence="3" id="KW-0812">Transmembrane</keyword>
<feature type="signal peptide" evidence="4">
    <location>
        <begin position="1"/>
        <end position="20"/>
    </location>
</feature>
<reference evidence="5 6" key="1">
    <citation type="journal article" date="2018" name="Biotechnol. Adv.">
        <title>Improved genomic resources and new bioinformatic workflow for the carcinogenic parasite Clonorchis sinensis: Biotechnological implications.</title>
        <authorList>
            <person name="Wang D."/>
            <person name="Korhonen P.K."/>
            <person name="Gasser R.B."/>
            <person name="Young N.D."/>
        </authorList>
    </citation>
    <scope>NUCLEOTIDE SEQUENCE [LARGE SCALE GENOMIC DNA]</scope>
    <source>
        <strain evidence="5">Cs-k2</strain>
    </source>
</reference>
<organism evidence="5 6">
    <name type="scientific">Clonorchis sinensis</name>
    <name type="common">Chinese liver fluke</name>
    <dbReference type="NCBI Taxonomy" id="79923"/>
    <lineage>
        <taxon>Eukaryota</taxon>
        <taxon>Metazoa</taxon>
        <taxon>Spiralia</taxon>
        <taxon>Lophotrochozoa</taxon>
        <taxon>Platyhelminthes</taxon>
        <taxon>Trematoda</taxon>
        <taxon>Digenea</taxon>
        <taxon>Opisthorchiida</taxon>
        <taxon>Opisthorchiata</taxon>
        <taxon>Opisthorchiidae</taxon>
        <taxon>Clonorchis</taxon>
    </lineage>
</organism>
<dbReference type="SUPFAM" id="SSF57302">
    <property type="entry name" value="Snake toxin-like"/>
    <property type="match status" value="1"/>
</dbReference>
<reference evidence="5 6" key="2">
    <citation type="journal article" date="2021" name="Genomics">
        <title>High-quality reference genome for Clonorchis sinensis.</title>
        <authorList>
            <person name="Young N.D."/>
            <person name="Stroehlein A.J."/>
            <person name="Kinkar L."/>
            <person name="Wang T."/>
            <person name="Sohn W.M."/>
            <person name="Chang B.C.H."/>
            <person name="Kaur P."/>
            <person name="Weisz D."/>
            <person name="Dudchenko O."/>
            <person name="Aiden E.L."/>
            <person name="Korhonen P.K."/>
            <person name="Gasser R.B."/>
        </authorList>
    </citation>
    <scope>NUCLEOTIDE SEQUENCE [LARGE SCALE GENOMIC DNA]</scope>
    <source>
        <strain evidence="5">Cs-k2</strain>
    </source>
</reference>
<evidence type="ECO:0000256" key="4">
    <source>
        <dbReference type="SAM" id="SignalP"/>
    </source>
</evidence>
<keyword evidence="1 4" id="KW-0732">Signal</keyword>
<dbReference type="InterPro" id="IPR045860">
    <property type="entry name" value="Snake_toxin-like_sf"/>
</dbReference>
<dbReference type="Pfam" id="PF17064">
    <property type="entry name" value="QVR"/>
    <property type="match status" value="1"/>
</dbReference>
<dbReference type="CDD" id="cd23589">
    <property type="entry name" value="TFP_LU_ECD_Rtv"/>
    <property type="match status" value="1"/>
</dbReference>
<dbReference type="Proteomes" id="UP000286415">
    <property type="component" value="Unassembled WGS sequence"/>
</dbReference>
<feature type="chain" id="PRO_5035892128" description="Protein quiver" evidence="4">
    <location>
        <begin position="21"/>
        <end position="231"/>
    </location>
</feature>
<evidence type="ECO:0000313" key="6">
    <source>
        <dbReference type="Proteomes" id="UP000286415"/>
    </source>
</evidence>
<keyword evidence="3" id="KW-1133">Transmembrane helix</keyword>
<evidence type="ECO:0000256" key="2">
    <source>
        <dbReference type="ARBA" id="ARBA00023180"/>
    </source>
</evidence>
<dbReference type="EMBL" id="NIRI02000077">
    <property type="protein sequence ID" value="KAG5441465.1"/>
    <property type="molecule type" value="Genomic_DNA"/>
</dbReference>